<dbReference type="PROSITE" id="PS50863">
    <property type="entry name" value="B3"/>
    <property type="match status" value="1"/>
</dbReference>
<evidence type="ECO:0000313" key="8">
    <source>
        <dbReference type="EMBL" id="GAV58597.1"/>
    </source>
</evidence>
<dbReference type="EMBL" id="BDDD01000079">
    <property type="protein sequence ID" value="GAV58597.1"/>
    <property type="molecule type" value="Genomic_DNA"/>
</dbReference>
<dbReference type="InterPro" id="IPR003340">
    <property type="entry name" value="B3_DNA-bd"/>
</dbReference>
<reference evidence="9" key="1">
    <citation type="submission" date="2016-04" db="EMBL/GenBank/DDBJ databases">
        <title>Cephalotus genome sequencing.</title>
        <authorList>
            <person name="Fukushima K."/>
            <person name="Hasebe M."/>
            <person name="Fang X."/>
        </authorList>
    </citation>
    <scope>NUCLEOTIDE SEQUENCE [LARGE SCALE GENOMIC DNA]</scope>
    <source>
        <strain evidence="9">cv. St1</strain>
    </source>
</reference>
<keyword evidence="2" id="KW-0805">Transcription regulation</keyword>
<dbReference type="InterPro" id="IPR044837">
    <property type="entry name" value="REM16-like"/>
</dbReference>
<sequence>MGKGVNSNEYEEARNRNILQNLKKLEEFGLQKTAKTLADLSRKKPKQTIPNPVRKARDNIQVVEPRRSSRARTLVSYRDQLDIDLSLSREMRSRKIPSSWGSYVARPEDELRLASFEERTRAMQAAQELQRSLQLENPSFVKSMVRSHVYSCFWLGLPTDFVKTHLPKSTVDMKLEDEDGKEFPATYIGQRVGLSGGWRAFALEHKLDDGDALVFELIEPRRFKIYITRVSSVSSWEHSAEVPGKEVIGAKKTSEVTVNLQSDQTRKSKKAIKGERDDLPSPQELRSHNGVFSEGRSDVVNPSKKKDIKTQKVQKKGKSLSICKTEEEESVENGNNRDSYKPRKRRERLFRKRV</sequence>
<feature type="compositionally biased region" description="Basic residues" evidence="6">
    <location>
        <begin position="342"/>
        <end position="354"/>
    </location>
</feature>
<accession>A0A1Q3AS81</accession>
<evidence type="ECO:0000313" key="9">
    <source>
        <dbReference type="Proteomes" id="UP000187406"/>
    </source>
</evidence>
<dbReference type="PANTHER" id="PTHR31391:SF3">
    <property type="entry name" value="B3 DOMAIN-CONTAINING PROTEIN OS05G0481400"/>
    <property type="match status" value="1"/>
</dbReference>
<feature type="domain" description="TF-B3" evidence="7">
    <location>
        <begin position="140"/>
        <end position="231"/>
    </location>
</feature>
<dbReference type="Gene3D" id="2.40.330.10">
    <property type="entry name" value="DNA-binding pseudobarrel domain"/>
    <property type="match status" value="1"/>
</dbReference>
<protein>
    <submittedName>
        <fullName evidence="8">B3 domain-containing protein</fullName>
    </submittedName>
</protein>
<comment type="subcellular location">
    <subcellularLocation>
        <location evidence="1">Nucleus</location>
    </subcellularLocation>
</comment>
<dbReference type="Pfam" id="PF02362">
    <property type="entry name" value="B3"/>
    <property type="match status" value="1"/>
</dbReference>
<dbReference type="Proteomes" id="UP000187406">
    <property type="component" value="Unassembled WGS sequence"/>
</dbReference>
<dbReference type="GO" id="GO:0003677">
    <property type="term" value="F:DNA binding"/>
    <property type="evidence" value="ECO:0007669"/>
    <property type="project" value="UniProtKB-KW"/>
</dbReference>
<dbReference type="AlphaFoldDB" id="A0A1Q3AS81"/>
<evidence type="ECO:0000256" key="3">
    <source>
        <dbReference type="ARBA" id="ARBA00023125"/>
    </source>
</evidence>
<proteinExistence type="predicted"/>
<dbReference type="GO" id="GO:0005634">
    <property type="term" value="C:nucleus"/>
    <property type="evidence" value="ECO:0007669"/>
    <property type="project" value="UniProtKB-SubCell"/>
</dbReference>
<evidence type="ECO:0000256" key="2">
    <source>
        <dbReference type="ARBA" id="ARBA00023015"/>
    </source>
</evidence>
<keyword evidence="3" id="KW-0238">DNA-binding</keyword>
<evidence type="ECO:0000256" key="5">
    <source>
        <dbReference type="ARBA" id="ARBA00023242"/>
    </source>
</evidence>
<dbReference type="FunCoup" id="A0A1Q3AS81">
    <property type="interactions" value="61"/>
</dbReference>
<comment type="caution">
    <text evidence="8">The sequence shown here is derived from an EMBL/GenBank/DDBJ whole genome shotgun (WGS) entry which is preliminary data.</text>
</comment>
<dbReference type="SMART" id="SM01019">
    <property type="entry name" value="B3"/>
    <property type="match status" value="1"/>
</dbReference>
<dbReference type="OrthoDB" id="1909330at2759"/>
<dbReference type="PANTHER" id="PTHR31391">
    <property type="entry name" value="B3 DOMAIN-CONTAINING PROTEIN OS11G0197600-RELATED"/>
    <property type="match status" value="1"/>
</dbReference>
<keyword evidence="4" id="KW-0804">Transcription</keyword>
<feature type="region of interest" description="Disordered" evidence="6">
    <location>
        <begin position="256"/>
        <end position="354"/>
    </location>
</feature>
<name>A0A1Q3AS81_CEPFO</name>
<dbReference type="InParanoid" id="A0A1Q3AS81"/>
<keyword evidence="9" id="KW-1185">Reference proteome</keyword>
<evidence type="ECO:0000256" key="1">
    <source>
        <dbReference type="ARBA" id="ARBA00004123"/>
    </source>
</evidence>
<dbReference type="InterPro" id="IPR015300">
    <property type="entry name" value="DNA-bd_pseudobarrel_sf"/>
</dbReference>
<evidence type="ECO:0000259" key="7">
    <source>
        <dbReference type="PROSITE" id="PS50863"/>
    </source>
</evidence>
<dbReference type="SUPFAM" id="SSF101936">
    <property type="entry name" value="DNA-binding pseudobarrel domain"/>
    <property type="match status" value="1"/>
</dbReference>
<evidence type="ECO:0000256" key="6">
    <source>
        <dbReference type="SAM" id="MobiDB-lite"/>
    </source>
</evidence>
<dbReference type="STRING" id="3775.A0A1Q3AS81"/>
<evidence type="ECO:0000256" key="4">
    <source>
        <dbReference type="ARBA" id="ARBA00023163"/>
    </source>
</evidence>
<dbReference type="CDD" id="cd10017">
    <property type="entry name" value="B3_DNA"/>
    <property type="match status" value="1"/>
</dbReference>
<organism evidence="8 9">
    <name type="scientific">Cephalotus follicularis</name>
    <name type="common">Albany pitcher plant</name>
    <dbReference type="NCBI Taxonomy" id="3775"/>
    <lineage>
        <taxon>Eukaryota</taxon>
        <taxon>Viridiplantae</taxon>
        <taxon>Streptophyta</taxon>
        <taxon>Embryophyta</taxon>
        <taxon>Tracheophyta</taxon>
        <taxon>Spermatophyta</taxon>
        <taxon>Magnoliopsida</taxon>
        <taxon>eudicotyledons</taxon>
        <taxon>Gunneridae</taxon>
        <taxon>Pentapetalae</taxon>
        <taxon>rosids</taxon>
        <taxon>fabids</taxon>
        <taxon>Oxalidales</taxon>
        <taxon>Cephalotaceae</taxon>
        <taxon>Cephalotus</taxon>
    </lineage>
</organism>
<keyword evidence="5" id="KW-0539">Nucleus</keyword>
<gene>
    <name evidence="8" type="ORF">CFOL_v3_02130</name>
</gene>